<dbReference type="InterPro" id="IPR025510">
    <property type="entry name" value="DUF4397"/>
</dbReference>
<dbReference type="Pfam" id="PF14344">
    <property type="entry name" value="DUF4397"/>
    <property type="match status" value="1"/>
</dbReference>
<feature type="domain" description="DUF4397" evidence="1">
    <location>
        <begin position="29"/>
        <end position="148"/>
    </location>
</feature>
<keyword evidence="3" id="KW-1185">Reference proteome</keyword>
<reference evidence="2" key="1">
    <citation type="submission" date="2011-09" db="EMBL/GenBank/DDBJ databases">
        <title>The permanent draft genome of Mucilaginibacter paludis DSM 18603.</title>
        <authorList>
            <consortium name="US DOE Joint Genome Institute (JGI-PGF)"/>
            <person name="Lucas S."/>
            <person name="Han J."/>
            <person name="Lapidus A."/>
            <person name="Bruce D."/>
            <person name="Goodwin L."/>
            <person name="Pitluck S."/>
            <person name="Peters L."/>
            <person name="Kyrpides N."/>
            <person name="Mavromatis K."/>
            <person name="Ivanova N."/>
            <person name="Mikhailova N."/>
            <person name="Held B."/>
            <person name="Detter J.C."/>
            <person name="Tapia R."/>
            <person name="Han C."/>
            <person name="Land M."/>
            <person name="Hauser L."/>
            <person name="Markowitz V."/>
            <person name="Cheng J.-F."/>
            <person name="Hugenholtz P."/>
            <person name="Woyke T."/>
            <person name="Wu D."/>
            <person name="Tindall B."/>
            <person name="Brambilla E."/>
            <person name="Klenk H.-P."/>
            <person name="Eisen J.A."/>
        </authorList>
    </citation>
    <scope>NUCLEOTIDE SEQUENCE [LARGE SCALE GENOMIC DNA]</scope>
    <source>
        <strain evidence="2">DSM 18603</strain>
    </source>
</reference>
<accession>H1XZ29</accession>
<dbReference type="STRING" id="714943.Mucpa_0420"/>
<name>H1XZ29_9SPHI</name>
<dbReference type="RefSeq" id="WP_008504159.1">
    <property type="nucleotide sequence ID" value="NZ_CM001403.1"/>
</dbReference>
<dbReference type="eggNOG" id="ENOG5032UM9">
    <property type="taxonomic scope" value="Bacteria"/>
</dbReference>
<dbReference type="OrthoDB" id="751045at2"/>
<proteinExistence type="predicted"/>
<sequence length="229" mass="24955">MKTKYILILLTFVCLYASCKKEKTSIPLASINIINASTDVPALAFNFTATSIPWYKNQALIGYGSSAEYGIPSGNVSYNTLSSADTSKTLLHGTFNFKGGGIYSIYFTGTLPTIETVLLEDNIPVNQDSTSGVRFINLSPDAGPVTVTLQGGVDNEFSALNYKQISTFKKYPATKSITNNGGYNYEVKDAENNLIATFNWDPQVFKNNTVVISGLKSQTGIQVFQVNNY</sequence>
<dbReference type="EMBL" id="CM001403">
    <property type="protein sequence ID" value="EHQ24614.1"/>
    <property type="molecule type" value="Genomic_DNA"/>
</dbReference>
<evidence type="ECO:0000259" key="1">
    <source>
        <dbReference type="Pfam" id="PF14344"/>
    </source>
</evidence>
<protein>
    <recommendedName>
        <fullName evidence="1">DUF4397 domain-containing protein</fullName>
    </recommendedName>
</protein>
<dbReference type="HOGENOM" id="CLU_1203900_0_0_10"/>
<evidence type="ECO:0000313" key="2">
    <source>
        <dbReference type="EMBL" id="EHQ24614.1"/>
    </source>
</evidence>
<organism evidence="2 3">
    <name type="scientific">Mucilaginibacter paludis DSM 18603</name>
    <dbReference type="NCBI Taxonomy" id="714943"/>
    <lineage>
        <taxon>Bacteria</taxon>
        <taxon>Pseudomonadati</taxon>
        <taxon>Bacteroidota</taxon>
        <taxon>Sphingobacteriia</taxon>
        <taxon>Sphingobacteriales</taxon>
        <taxon>Sphingobacteriaceae</taxon>
        <taxon>Mucilaginibacter</taxon>
    </lineage>
</organism>
<dbReference type="Proteomes" id="UP000002774">
    <property type="component" value="Chromosome"/>
</dbReference>
<dbReference type="AlphaFoldDB" id="H1XZ29"/>
<gene>
    <name evidence="2" type="ORF">Mucpa_0420</name>
</gene>
<evidence type="ECO:0000313" key="3">
    <source>
        <dbReference type="Proteomes" id="UP000002774"/>
    </source>
</evidence>